<evidence type="ECO:0000256" key="9">
    <source>
        <dbReference type="RuleBase" id="RU363036"/>
    </source>
</evidence>
<keyword evidence="3 9" id="KW-0547">Nucleotide-binding</keyword>
<evidence type="ECO:0000256" key="1">
    <source>
        <dbReference type="ARBA" id="ARBA00013160"/>
    </source>
</evidence>
<evidence type="ECO:0000256" key="5">
    <source>
        <dbReference type="ARBA" id="ARBA00022917"/>
    </source>
</evidence>
<dbReference type="InterPro" id="IPR002305">
    <property type="entry name" value="aa-tRNA-synth_Ic"/>
</dbReference>
<dbReference type="Pfam" id="PF00579">
    <property type="entry name" value="tRNA-synt_1b"/>
    <property type="match status" value="2"/>
</dbReference>
<dbReference type="InterPro" id="IPR023617">
    <property type="entry name" value="Tyr-tRNA-ligase_arc/euk-type"/>
</dbReference>
<dbReference type="GO" id="GO:0005737">
    <property type="term" value="C:cytoplasm"/>
    <property type="evidence" value="ECO:0007669"/>
    <property type="project" value="TreeGrafter"/>
</dbReference>
<evidence type="ECO:0000313" key="11">
    <source>
        <dbReference type="EMBL" id="CAB9521041.1"/>
    </source>
</evidence>
<evidence type="ECO:0000256" key="8">
    <source>
        <dbReference type="ARBA" id="ARBA00048248"/>
    </source>
</evidence>
<dbReference type="InterPro" id="IPR002307">
    <property type="entry name" value="Tyr-tRNA-ligase"/>
</dbReference>
<dbReference type="AlphaFoldDB" id="A0A9N8EKP1"/>
<gene>
    <name evidence="11" type="ORF">SEMRO_1158_G247450.1</name>
</gene>
<dbReference type="GO" id="GO:0004831">
    <property type="term" value="F:tyrosine-tRNA ligase activity"/>
    <property type="evidence" value="ECO:0007669"/>
    <property type="project" value="UniProtKB-EC"/>
</dbReference>
<dbReference type="Proteomes" id="UP001153069">
    <property type="component" value="Unassembled WGS sequence"/>
</dbReference>
<dbReference type="InterPro" id="IPR050489">
    <property type="entry name" value="Tyr-tRNA_synthase"/>
</dbReference>
<comment type="similarity">
    <text evidence="9">Belongs to the class-I aminoacyl-tRNA synthetase family.</text>
</comment>
<dbReference type="PANTHER" id="PTHR46264:SF4">
    <property type="entry name" value="TYROSINE--TRNA LIGASE, CYTOPLASMIC"/>
    <property type="match status" value="1"/>
</dbReference>
<dbReference type="SUPFAM" id="SSF52374">
    <property type="entry name" value="Nucleotidylyl transferase"/>
    <property type="match status" value="1"/>
</dbReference>
<keyword evidence="12" id="KW-1185">Reference proteome</keyword>
<feature type="compositionally biased region" description="Basic residues" evidence="10">
    <location>
        <begin position="228"/>
        <end position="239"/>
    </location>
</feature>
<dbReference type="OrthoDB" id="19141at2759"/>
<evidence type="ECO:0000256" key="4">
    <source>
        <dbReference type="ARBA" id="ARBA00022840"/>
    </source>
</evidence>
<dbReference type="Gene3D" id="1.10.240.10">
    <property type="entry name" value="Tyrosyl-Transfer RNA Synthetase"/>
    <property type="match status" value="1"/>
</dbReference>
<accession>A0A9N8EKP1</accession>
<dbReference type="GO" id="GO:0006437">
    <property type="term" value="P:tyrosyl-tRNA aminoacylation"/>
    <property type="evidence" value="ECO:0007669"/>
    <property type="project" value="InterPro"/>
</dbReference>
<dbReference type="EMBL" id="CAICTM010001156">
    <property type="protein sequence ID" value="CAB9521041.1"/>
    <property type="molecule type" value="Genomic_DNA"/>
</dbReference>
<keyword evidence="4 9" id="KW-0067">ATP-binding</keyword>
<dbReference type="InterPro" id="IPR014729">
    <property type="entry name" value="Rossmann-like_a/b/a_fold"/>
</dbReference>
<comment type="caution">
    <text evidence="11">The sequence shown here is derived from an EMBL/GenBank/DDBJ whole genome shotgun (WGS) entry which is preliminary data.</text>
</comment>
<evidence type="ECO:0000256" key="7">
    <source>
        <dbReference type="ARBA" id="ARBA00033323"/>
    </source>
</evidence>
<name>A0A9N8EKP1_9STRA</name>
<comment type="catalytic activity">
    <reaction evidence="8">
        <text>tRNA(Tyr) + L-tyrosine + ATP = L-tyrosyl-tRNA(Tyr) + AMP + diphosphate + H(+)</text>
        <dbReference type="Rhea" id="RHEA:10220"/>
        <dbReference type="Rhea" id="RHEA-COMP:9706"/>
        <dbReference type="Rhea" id="RHEA-COMP:9707"/>
        <dbReference type="ChEBI" id="CHEBI:15378"/>
        <dbReference type="ChEBI" id="CHEBI:30616"/>
        <dbReference type="ChEBI" id="CHEBI:33019"/>
        <dbReference type="ChEBI" id="CHEBI:58315"/>
        <dbReference type="ChEBI" id="CHEBI:78442"/>
        <dbReference type="ChEBI" id="CHEBI:78536"/>
        <dbReference type="ChEBI" id="CHEBI:456215"/>
        <dbReference type="EC" id="6.1.1.1"/>
    </reaction>
</comment>
<protein>
    <recommendedName>
        <fullName evidence="1">tyrosine--tRNA ligase</fullName>
        <ecNumber evidence="1">6.1.1.1</ecNumber>
    </recommendedName>
    <alternativeName>
        <fullName evidence="7">Tyrosyl-tRNA synthetase</fullName>
    </alternativeName>
</protein>
<dbReference type="EC" id="6.1.1.1" evidence="1"/>
<evidence type="ECO:0000256" key="3">
    <source>
        <dbReference type="ARBA" id="ARBA00022741"/>
    </source>
</evidence>
<dbReference type="Gene3D" id="3.40.50.620">
    <property type="entry name" value="HUPs"/>
    <property type="match status" value="1"/>
</dbReference>
<keyword evidence="6 9" id="KW-0030">Aminoacyl-tRNA synthetase</keyword>
<evidence type="ECO:0000313" key="12">
    <source>
        <dbReference type="Proteomes" id="UP001153069"/>
    </source>
</evidence>
<feature type="region of interest" description="Disordered" evidence="10">
    <location>
        <begin position="208"/>
        <end position="295"/>
    </location>
</feature>
<dbReference type="PANTHER" id="PTHR46264">
    <property type="entry name" value="TYROSINE-TRNA LIGASE"/>
    <property type="match status" value="1"/>
</dbReference>
<dbReference type="PIRSF" id="PIRSF006588">
    <property type="entry name" value="TyrRS_arch_euk"/>
    <property type="match status" value="1"/>
</dbReference>
<dbReference type="PRINTS" id="PR01040">
    <property type="entry name" value="TRNASYNTHTYR"/>
</dbReference>
<feature type="compositionally biased region" description="Low complexity" evidence="10">
    <location>
        <begin position="256"/>
        <end position="268"/>
    </location>
</feature>
<dbReference type="GO" id="GO:0005524">
    <property type="term" value="F:ATP binding"/>
    <property type="evidence" value="ECO:0007669"/>
    <property type="project" value="UniProtKB-KW"/>
</dbReference>
<keyword evidence="2 9" id="KW-0436">Ligase</keyword>
<evidence type="ECO:0000256" key="6">
    <source>
        <dbReference type="ARBA" id="ARBA00023146"/>
    </source>
</evidence>
<organism evidence="11 12">
    <name type="scientific">Seminavis robusta</name>
    <dbReference type="NCBI Taxonomy" id="568900"/>
    <lineage>
        <taxon>Eukaryota</taxon>
        <taxon>Sar</taxon>
        <taxon>Stramenopiles</taxon>
        <taxon>Ochrophyta</taxon>
        <taxon>Bacillariophyta</taxon>
        <taxon>Bacillariophyceae</taxon>
        <taxon>Bacillariophycidae</taxon>
        <taxon>Naviculales</taxon>
        <taxon>Naviculaceae</taxon>
        <taxon>Seminavis</taxon>
    </lineage>
</organism>
<evidence type="ECO:0000256" key="2">
    <source>
        <dbReference type="ARBA" id="ARBA00022598"/>
    </source>
</evidence>
<reference evidence="11" key="1">
    <citation type="submission" date="2020-06" db="EMBL/GenBank/DDBJ databases">
        <authorList>
            <consortium name="Plant Systems Biology data submission"/>
        </authorList>
    </citation>
    <scope>NUCLEOTIDE SEQUENCE</scope>
    <source>
        <strain evidence="11">D6</strain>
    </source>
</reference>
<evidence type="ECO:0000256" key="10">
    <source>
        <dbReference type="SAM" id="MobiDB-lite"/>
    </source>
</evidence>
<keyword evidence="5 9" id="KW-0648">Protein biosynthesis</keyword>
<proteinExistence type="inferred from homology"/>
<sequence length="412" mass="45276">MSSPFLSLDERVDLVCRGLQEIIGDVQVKNQALIKNDIKKDSMKRITAERPLRVYWGTAPTGAPHIGYFVPMLKIADFLQAGCDVTVLLADLHASLDALKSMLEAIGVSTKQLRFVRGTDFQLSPDYTLDLYKLMAETSFRNAARAGAEVVKQGAAETDCLLSGLAYRYPLLQALDEVYLGVDVQFGGIDQRKIFILKKIDPNKKQDKLNYSNMQDIPDERPEGMSKNARKKLQKLQKAKLKEMTKKAKSGATTMTEQPSATTPTEETPTIKHPASAAGQGGKLNSGGNKTSDKSYHRRVHLCNPMVPSLGGGKMSSSGKDKIYILASPAQVKKLVGKAFCVDEVVEGIGLLAFCEFVLIPWRQGLVQPGEPVFDIPSDGDGSTVSFYSFHELKTAFFGNKDQFTNAQERCD</sequence>